<keyword evidence="3" id="KW-1185">Reference proteome</keyword>
<proteinExistence type="predicted"/>
<gene>
    <name evidence="2" type="ORF">GQX73_g5966</name>
</gene>
<name>A0A7C8IMM0_9PEZI</name>
<evidence type="ECO:0000256" key="1">
    <source>
        <dbReference type="SAM" id="MobiDB-lite"/>
    </source>
</evidence>
<organism evidence="2 3">
    <name type="scientific">Xylaria multiplex</name>
    <dbReference type="NCBI Taxonomy" id="323545"/>
    <lineage>
        <taxon>Eukaryota</taxon>
        <taxon>Fungi</taxon>
        <taxon>Dikarya</taxon>
        <taxon>Ascomycota</taxon>
        <taxon>Pezizomycotina</taxon>
        <taxon>Sordariomycetes</taxon>
        <taxon>Xylariomycetidae</taxon>
        <taxon>Xylariales</taxon>
        <taxon>Xylariaceae</taxon>
        <taxon>Xylaria</taxon>
    </lineage>
</organism>
<sequence length="393" mass="43449">MHRGSVLPTDADKKGLKPGNASTCDSSPSSEMAGNSSLNIPTDDFNLSVDTVKIGSVVISAEIAVEAFKTLSMNFGFRTMLDSASELSRINACLQEYPIPREFASEIKLQGIIADFNNVLSHTTNDAASDSSILHLLDRELDGLRSLYPDQWSGMLEYSTLVAKLHMYAQVISRDGIGNTARDILLKLSFSTALRIIYLANLRHNEDLQESHGVQALRQYGLLPKAYYKGLGFTTAFLLRYFSLNTAASPEEQQLAANHVALSHSIFKSCSTYPIDEFGRVATVFEELCQRGPMAMDPQRVTLGERAGVMVLVKAMKVAAQNRGDYTTSNIEPSIPPVGQPFTPEPNLTPCMNETLDPWTTDMMFPDQYWSDPAWDALNLPFMETQFLPRQNG</sequence>
<dbReference type="InParanoid" id="A0A7C8IMM0"/>
<feature type="compositionally biased region" description="Polar residues" evidence="1">
    <location>
        <begin position="20"/>
        <end position="37"/>
    </location>
</feature>
<dbReference type="AlphaFoldDB" id="A0A7C8IMM0"/>
<evidence type="ECO:0000313" key="2">
    <source>
        <dbReference type="EMBL" id="KAF2967561.1"/>
    </source>
</evidence>
<feature type="region of interest" description="Disordered" evidence="1">
    <location>
        <begin position="1"/>
        <end position="37"/>
    </location>
</feature>
<dbReference type="Proteomes" id="UP000481858">
    <property type="component" value="Unassembled WGS sequence"/>
</dbReference>
<accession>A0A7C8IMM0</accession>
<dbReference type="OrthoDB" id="3163292at2759"/>
<comment type="caution">
    <text evidence="2">The sequence shown here is derived from an EMBL/GenBank/DDBJ whole genome shotgun (WGS) entry which is preliminary data.</text>
</comment>
<evidence type="ECO:0008006" key="4">
    <source>
        <dbReference type="Google" id="ProtNLM"/>
    </source>
</evidence>
<reference evidence="2 3" key="1">
    <citation type="submission" date="2019-12" db="EMBL/GenBank/DDBJ databases">
        <title>Draft genome sequence of the ascomycete Xylaria multiplex DSM 110363.</title>
        <authorList>
            <person name="Buettner E."/>
            <person name="Kellner H."/>
        </authorList>
    </citation>
    <scope>NUCLEOTIDE SEQUENCE [LARGE SCALE GENOMIC DNA]</scope>
    <source>
        <strain evidence="2 3">DSM 110363</strain>
    </source>
</reference>
<protein>
    <recommendedName>
        <fullName evidence="4">Transcription factor domain-containing protein</fullName>
    </recommendedName>
</protein>
<evidence type="ECO:0000313" key="3">
    <source>
        <dbReference type="Proteomes" id="UP000481858"/>
    </source>
</evidence>
<dbReference type="EMBL" id="WUBL01000065">
    <property type="protein sequence ID" value="KAF2967561.1"/>
    <property type="molecule type" value="Genomic_DNA"/>
</dbReference>